<dbReference type="Gene3D" id="2.160.20.10">
    <property type="entry name" value="Single-stranded right-handed beta-helix, Pectin lyase-like"/>
    <property type="match status" value="1"/>
</dbReference>
<dbReference type="RefSeq" id="XP_024327260.1">
    <property type="nucleotide sequence ID" value="XM_024465201.1"/>
</dbReference>
<organism evidence="2">
    <name type="scientific">Pseudogymnoascus destructans</name>
    <dbReference type="NCBI Taxonomy" id="655981"/>
    <lineage>
        <taxon>Eukaryota</taxon>
        <taxon>Fungi</taxon>
        <taxon>Dikarya</taxon>
        <taxon>Ascomycota</taxon>
        <taxon>Pezizomycotina</taxon>
        <taxon>Leotiomycetes</taxon>
        <taxon>Thelebolales</taxon>
        <taxon>Thelebolaceae</taxon>
        <taxon>Pseudogymnoascus</taxon>
    </lineage>
</organism>
<feature type="region of interest" description="Disordered" evidence="1">
    <location>
        <begin position="1"/>
        <end position="50"/>
    </location>
</feature>
<evidence type="ECO:0000313" key="2">
    <source>
        <dbReference type="EMBL" id="OAF61986.1"/>
    </source>
</evidence>
<protein>
    <submittedName>
        <fullName evidence="2">Uncharacterized protein</fullName>
    </submittedName>
</protein>
<sequence length="124" mass="13766">MMARATSNPASIPFCKRPQARTRWPTSRPGSIQSGGTVLIPTGSRVQGSSWSQIQGSGFYLSDMNNPKVMMQVGNKGDIGTMEIVEMLFSVRGASWGGTRRRLSRARRPCGTRTPRRRHSRQRS</sequence>
<dbReference type="AlphaFoldDB" id="A0A177AIU1"/>
<dbReference type="GeneID" id="36284615"/>
<gene>
    <name evidence="2" type="ORF">VC83_01526</name>
</gene>
<accession>A0A177AIU1</accession>
<dbReference type="InterPro" id="IPR012334">
    <property type="entry name" value="Pectin_lyas_fold"/>
</dbReference>
<name>A0A177AIU1_9PEZI</name>
<dbReference type="Proteomes" id="UP000077154">
    <property type="component" value="Unassembled WGS sequence"/>
</dbReference>
<dbReference type="EMBL" id="KV441388">
    <property type="protein sequence ID" value="OAF61986.1"/>
    <property type="molecule type" value="Genomic_DNA"/>
</dbReference>
<evidence type="ECO:0000256" key="1">
    <source>
        <dbReference type="SAM" id="MobiDB-lite"/>
    </source>
</evidence>
<dbReference type="OrthoDB" id="1046782at2759"/>
<feature type="compositionally biased region" description="Polar residues" evidence="1">
    <location>
        <begin position="1"/>
        <end position="10"/>
    </location>
</feature>
<feature type="region of interest" description="Disordered" evidence="1">
    <location>
        <begin position="97"/>
        <end position="124"/>
    </location>
</feature>
<feature type="compositionally biased region" description="Basic residues" evidence="1">
    <location>
        <begin position="99"/>
        <end position="124"/>
    </location>
</feature>
<proteinExistence type="predicted"/>
<feature type="compositionally biased region" description="Polar residues" evidence="1">
    <location>
        <begin position="24"/>
        <end position="36"/>
    </location>
</feature>
<reference evidence="2" key="1">
    <citation type="submission" date="2016-03" db="EMBL/GenBank/DDBJ databases">
        <title>Updated assembly of Pseudogymnoascus destructans, the fungus causing white-nose syndrome of bats.</title>
        <authorList>
            <person name="Palmer J.M."/>
            <person name="Drees K.P."/>
            <person name="Foster J.T."/>
            <person name="Lindner D.L."/>
        </authorList>
    </citation>
    <scope>NUCLEOTIDE SEQUENCE [LARGE SCALE GENOMIC DNA]</scope>
    <source>
        <strain evidence="2">20631-21</strain>
    </source>
</reference>